<proteinExistence type="predicted"/>
<protein>
    <submittedName>
        <fullName evidence="2">Uncharacterized protein</fullName>
    </submittedName>
</protein>
<reference evidence="2" key="1">
    <citation type="submission" date="2023-01" db="EMBL/GenBank/DDBJ databases">
        <title>Genome assembly of the deep-sea coral Lophelia pertusa.</title>
        <authorList>
            <person name="Herrera S."/>
            <person name="Cordes E."/>
        </authorList>
    </citation>
    <scope>NUCLEOTIDE SEQUENCE</scope>
    <source>
        <strain evidence="2">USNM1676648</strain>
        <tissue evidence="2">Polyp</tissue>
    </source>
</reference>
<accession>A0A9W9Z541</accession>
<evidence type="ECO:0000256" key="1">
    <source>
        <dbReference type="SAM" id="SignalP"/>
    </source>
</evidence>
<feature type="chain" id="PRO_5040882840" evidence="1">
    <location>
        <begin position="20"/>
        <end position="150"/>
    </location>
</feature>
<gene>
    <name evidence="2" type="ORF">OS493_001945</name>
</gene>
<evidence type="ECO:0000313" key="3">
    <source>
        <dbReference type="Proteomes" id="UP001163046"/>
    </source>
</evidence>
<dbReference type="AlphaFoldDB" id="A0A9W9Z541"/>
<evidence type="ECO:0000313" key="2">
    <source>
        <dbReference type="EMBL" id="KAJ7375202.1"/>
    </source>
</evidence>
<sequence length="150" mass="16947">MKTFAALLLLSALAAYVSASEMTFHRAVFDFLDERHDEKMAQVLRDQGFPEDTLVANDHPEPPDYLKPCIVKGKVCWKLARHDSCKRLACIDNFFKCGFENHPTPLPTLNPLQKGCAALLFLCRKHSPSCAGELCCFVRIKRCFNLGKDE</sequence>
<dbReference type="EMBL" id="MU826826">
    <property type="protein sequence ID" value="KAJ7375202.1"/>
    <property type="molecule type" value="Genomic_DNA"/>
</dbReference>
<feature type="signal peptide" evidence="1">
    <location>
        <begin position="1"/>
        <end position="19"/>
    </location>
</feature>
<dbReference type="Proteomes" id="UP001163046">
    <property type="component" value="Unassembled WGS sequence"/>
</dbReference>
<dbReference type="OrthoDB" id="5952612at2759"/>
<comment type="caution">
    <text evidence="2">The sequence shown here is derived from an EMBL/GenBank/DDBJ whole genome shotgun (WGS) entry which is preliminary data.</text>
</comment>
<organism evidence="2 3">
    <name type="scientific">Desmophyllum pertusum</name>
    <dbReference type="NCBI Taxonomy" id="174260"/>
    <lineage>
        <taxon>Eukaryota</taxon>
        <taxon>Metazoa</taxon>
        <taxon>Cnidaria</taxon>
        <taxon>Anthozoa</taxon>
        <taxon>Hexacorallia</taxon>
        <taxon>Scleractinia</taxon>
        <taxon>Caryophylliina</taxon>
        <taxon>Caryophylliidae</taxon>
        <taxon>Desmophyllum</taxon>
    </lineage>
</organism>
<keyword evidence="3" id="KW-1185">Reference proteome</keyword>
<name>A0A9W9Z541_9CNID</name>
<keyword evidence="1" id="KW-0732">Signal</keyword>